<dbReference type="GO" id="GO:0008930">
    <property type="term" value="F:methylthioadenosine nucleosidase activity"/>
    <property type="evidence" value="ECO:0007669"/>
    <property type="project" value="InterPro"/>
</dbReference>
<gene>
    <name evidence="7" type="primary">mtnN</name>
    <name evidence="7" type="ORF">DJ017_18135</name>
</gene>
<dbReference type="OrthoDB" id="6677713at2"/>
<dbReference type="GO" id="GO:0019509">
    <property type="term" value="P:L-methionine salvage from methylthioadenosine"/>
    <property type="evidence" value="ECO:0007669"/>
    <property type="project" value="UniProtKB-UniPathway"/>
</dbReference>
<protein>
    <recommendedName>
        <fullName evidence="2">adenosylhomocysteine nucleosidase</fullName>
        <ecNumber evidence="2">3.2.2.9</ecNumber>
    </recommendedName>
</protein>
<evidence type="ECO:0000256" key="4">
    <source>
        <dbReference type="ARBA" id="ARBA00022801"/>
    </source>
</evidence>
<dbReference type="PANTHER" id="PTHR46832:SF1">
    <property type="entry name" value="5'-METHYLTHIOADENOSINE_S-ADENOSYLHOMOCYSTEINE NUCLEOSIDASE"/>
    <property type="match status" value="1"/>
</dbReference>
<evidence type="ECO:0000259" key="6">
    <source>
        <dbReference type="Pfam" id="PF01048"/>
    </source>
</evidence>
<dbReference type="PANTHER" id="PTHR46832">
    <property type="entry name" value="5'-METHYLTHIOADENOSINE/S-ADENOSYLHOMOCYSTEINE NUCLEOSIDASE"/>
    <property type="match status" value="1"/>
</dbReference>
<feature type="domain" description="Nucleoside phosphorylase" evidence="6">
    <location>
        <begin position="13"/>
        <end position="248"/>
    </location>
</feature>
<keyword evidence="8" id="KW-1185">Reference proteome</keyword>
<keyword evidence="5" id="KW-0486">Methionine biosynthesis</keyword>
<name>A0A328AAW3_9CAUL</name>
<dbReference type="Gene3D" id="3.40.50.1580">
    <property type="entry name" value="Nucleoside phosphorylase domain"/>
    <property type="match status" value="1"/>
</dbReference>
<sequence>MAGPRRREPLVSIGILCATPEELEAVRAQLHLDPEPELHGPTRVWRGRHDGHDLVLAQTGIGKVNAAAAATLLLSLFEVEALICSGVAGGLNPELPVGAVVLAERLAIHDFGVVTGGQLTATASGEIPIGAPELSEAPPVQPHVRSALERLEDAVAERLGHPIRRGAIVTADYFLNCGETRDALRARFAADAIDMESGALRQVADAWKRPLYVIRTLSDLAGEESHVTYYEMELMAAENSALCVPALLAILKAGVDAG</sequence>
<comment type="caution">
    <text evidence="7">The sequence shown here is derived from an EMBL/GenBank/DDBJ whole genome shotgun (WGS) entry which is preliminary data.</text>
</comment>
<dbReference type="UniPathway" id="UPA00904">
    <property type="reaction ID" value="UER00871"/>
</dbReference>
<organism evidence="7 8">
    <name type="scientific">Phenylobacterium soli</name>
    <dbReference type="NCBI Taxonomy" id="2170551"/>
    <lineage>
        <taxon>Bacteria</taxon>
        <taxon>Pseudomonadati</taxon>
        <taxon>Pseudomonadota</taxon>
        <taxon>Alphaproteobacteria</taxon>
        <taxon>Caulobacterales</taxon>
        <taxon>Caulobacteraceae</taxon>
        <taxon>Phenylobacterium</taxon>
    </lineage>
</organism>
<dbReference type="NCBIfam" id="TIGR01704">
    <property type="entry name" value="MTA_SAH-Nsdase"/>
    <property type="match status" value="1"/>
</dbReference>
<accession>A0A328AAW3</accession>
<evidence type="ECO:0000256" key="1">
    <source>
        <dbReference type="ARBA" id="ARBA00004945"/>
    </source>
</evidence>
<dbReference type="GO" id="GO:0008782">
    <property type="term" value="F:adenosylhomocysteine nucleosidase activity"/>
    <property type="evidence" value="ECO:0007669"/>
    <property type="project" value="UniProtKB-EC"/>
</dbReference>
<dbReference type="GO" id="GO:0019284">
    <property type="term" value="P:L-methionine salvage from S-adenosylmethionine"/>
    <property type="evidence" value="ECO:0007669"/>
    <property type="project" value="TreeGrafter"/>
</dbReference>
<dbReference type="CDD" id="cd09008">
    <property type="entry name" value="MTAN"/>
    <property type="match status" value="1"/>
</dbReference>
<keyword evidence="3" id="KW-0028">Amino-acid biosynthesis</keyword>
<dbReference type="InterPro" id="IPR000845">
    <property type="entry name" value="Nucleoside_phosphorylase_d"/>
</dbReference>
<evidence type="ECO:0000256" key="3">
    <source>
        <dbReference type="ARBA" id="ARBA00022605"/>
    </source>
</evidence>
<keyword evidence="4 7" id="KW-0378">Hydrolase</keyword>
<keyword evidence="7" id="KW-0326">Glycosidase</keyword>
<dbReference type="EMBL" id="QFYQ01000002">
    <property type="protein sequence ID" value="RAK51751.1"/>
    <property type="molecule type" value="Genomic_DNA"/>
</dbReference>
<evidence type="ECO:0000313" key="7">
    <source>
        <dbReference type="EMBL" id="RAK51751.1"/>
    </source>
</evidence>
<comment type="pathway">
    <text evidence="1">Amino-acid biosynthesis; L-methionine biosynthesis via salvage pathway; S-methyl-5-thio-alpha-D-ribose 1-phosphate from S-methyl-5'-thioadenosine (hydrolase route): step 1/2.</text>
</comment>
<dbReference type="InterPro" id="IPR035994">
    <property type="entry name" value="Nucleoside_phosphorylase_sf"/>
</dbReference>
<dbReference type="Pfam" id="PF01048">
    <property type="entry name" value="PNP_UDP_1"/>
    <property type="match status" value="1"/>
</dbReference>
<dbReference type="EC" id="3.2.2.9" evidence="2"/>
<proteinExistence type="predicted"/>
<evidence type="ECO:0000256" key="2">
    <source>
        <dbReference type="ARBA" id="ARBA00011974"/>
    </source>
</evidence>
<reference evidence="8" key="1">
    <citation type="submission" date="2018-05" db="EMBL/GenBank/DDBJ databases">
        <authorList>
            <person name="Li X."/>
        </authorList>
    </citation>
    <scope>NUCLEOTIDE SEQUENCE [LARGE SCALE GENOMIC DNA]</scope>
    <source>
        <strain evidence="8">LX32</strain>
    </source>
</reference>
<dbReference type="Proteomes" id="UP000249254">
    <property type="component" value="Unassembled WGS sequence"/>
</dbReference>
<evidence type="ECO:0000313" key="8">
    <source>
        <dbReference type="Proteomes" id="UP000249254"/>
    </source>
</evidence>
<dbReference type="AlphaFoldDB" id="A0A328AAW3"/>
<dbReference type="GO" id="GO:0005829">
    <property type="term" value="C:cytosol"/>
    <property type="evidence" value="ECO:0007669"/>
    <property type="project" value="TreeGrafter"/>
</dbReference>
<dbReference type="SUPFAM" id="SSF53167">
    <property type="entry name" value="Purine and uridine phosphorylases"/>
    <property type="match status" value="1"/>
</dbReference>
<evidence type="ECO:0000256" key="5">
    <source>
        <dbReference type="ARBA" id="ARBA00023167"/>
    </source>
</evidence>
<dbReference type="InterPro" id="IPR010049">
    <property type="entry name" value="MTA_SAH_Nsdase"/>
</dbReference>
<dbReference type="GO" id="GO:0009164">
    <property type="term" value="P:nucleoside catabolic process"/>
    <property type="evidence" value="ECO:0007669"/>
    <property type="project" value="InterPro"/>
</dbReference>